<dbReference type="Proteomes" id="UP001596101">
    <property type="component" value="Unassembled WGS sequence"/>
</dbReference>
<protein>
    <submittedName>
        <fullName evidence="1">Uncharacterized protein</fullName>
    </submittedName>
</protein>
<sequence length="68" mass="7321">MKSNMGIPAKEEAPRAGGVIVSMTFSMWKVLSEFAEITESTSILSRLCHHMDEHAVAAPGPACRCGML</sequence>
<evidence type="ECO:0000313" key="2">
    <source>
        <dbReference type="Proteomes" id="UP001596101"/>
    </source>
</evidence>
<reference evidence="2" key="1">
    <citation type="journal article" date="2019" name="Int. J. Syst. Evol. Microbiol.">
        <title>The Global Catalogue of Microorganisms (GCM) 10K type strain sequencing project: providing services to taxonomists for standard genome sequencing and annotation.</title>
        <authorList>
            <consortium name="The Broad Institute Genomics Platform"/>
            <consortium name="The Broad Institute Genome Sequencing Center for Infectious Disease"/>
            <person name="Wu L."/>
            <person name="Ma J."/>
        </authorList>
    </citation>
    <scope>NUCLEOTIDE SEQUENCE [LARGE SCALE GENOMIC DNA]</scope>
    <source>
        <strain evidence="2">CCUG 43111</strain>
    </source>
</reference>
<organism evidence="1 2">
    <name type="scientific">Massilia suwonensis</name>
    <dbReference type="NCBI Taxonomy" id="648895"/>
    <lineage>
        <taxon>Bacteria</taxon>
        <taxon>Pseudomonadati</taxon>
        <taxon>Pseudomonadota</taxon>
        <taxon>Betaproteobacteria</taxon>
        <taxon>Burkholderiales</taxon>
        <taxon>Oxalobacteraceae</taxon>
        <taxon>Telluria group</taxon>
        <taxon>Massilia</taxon>
    </lineage>
</organism>
<evidence type="ECO:0000313" key="1">
    <source>
        <dbReference type="EMBL" id="MFC5480335.1"/>
    </source>
</evidence>
<accession>A0ABW0MR81</accession>
<keyword evidence="2" id="KW-1185">Reference proteome</keyword>
<dbReference type="RefSeq" id="WP_379759468.1">
    <property type="nucleotide sequence ID" value="NZ_JBHSMR010000013.1"/>
</dbReference>
<comment type="caution">
    <text evidence="1">The sequence shown here is derived from an EMBL/GenBank/DDBJ whole genome shotgun (WGS) entry which is preliminary data.</text>
</comment>
<gene>
    <name evidence="1" type="ORF">ACFPQ5_19215</name>
</gene>
<dbReference type="EMBL" id="JBHSMR010000013">
    <property type="protein sequence ID" value="MFC5480335.1"/>
    <property type="molecule type" value="Genomic_DNA"/>
</dbReference>
<proteinExistence type="predicted"/>
<name>A0ABW0MR81_9BURK</name>